<dbReference type="Proteomes" id="UP000002668">
    <property type="component" value="Genome"/>
</dbReference>
<keyword evidence="1" id="KW-0812">Transmembrane</keyword>
<name>E5A1V0_LEPMJ</name>
<sequence length="34" mass="4015">MSDWSPAVVHLLVHFFPLEFMDNLLTITWAVLRD</sequence>
<dbReference type="EMBL" id="FP929132">
    <property type="protein sequence ID" value="CBX97667.1"/>
    <property type="molecule type" value="Genomic_DNA"/>
</dbReference>
<accession>E5A1V0</accession>
<evidence type="ECO:0000313" key="2">
    <source>
        <dbReference type="EMBL" id="CBX97667.1"/>
    </source>
</evidence>
<feature type="transmembrane region" description="Helical" evidence="1">
    <location>
        <begin position="12"/>
        <end position="32"/>
    </location>
</feature>
<evidence type="ECO:0000256" key="1">
    <source>
        <dbReference type="SAM" id="Phobius"/>
    </source>
</evidence>
<keyword evidence="1" id="KW-1133">Transmembrane helix</keyword>
<organism evidence="3">
    <name type="scientific">Leptosphaeria maculans (strain JN3 / isolate v23.1.3 / race Av1-4-5-6-7-8)</name>
    <name type="common">Blackleg fungus</name>
    <name type="synonym">Phoma lingam</name>
    <dbReference type="NCBI Taxonomy" id="985895"/>
    <lineage>
        <taxon>Eukaryota</taxon>
        <taxon>Fungi</taxon>
        <taxon>Dikarya</taxon>
        <taxon>Ascomycota</taxon>
        <taxon>Pezizomycotina</taxon>
        <taxon>Dothideomycetes</taxon>
        <taxon>Pleosporomycetidae</taxon>
        <taxon>Pleosporales</taxon>
        <taxon>Pleosporineae</taxon>
        <taxon>Leptosphaeriaceae</taxon>
        <taxon>Plenodomus</taxon>
        <taxon>Plenodomus lingam/Leptosphaeria maculans species complex</taxon>
    </lineage>
</organism>
<evidence type="ECO:0000313" key="3">
    <source>
        <dbReference type="Proteomes" id="UP000002668"/>
    </source>
</evidence>
<dbReference type="VEuPathDB" id="FungiDB:LEMA_uP090760.1"/>
<dbReference type="HOGENOM" id="CLU_3377253_0_0_1"/>
<dbReference type="InParanoid" id="E5A1V0"/>
<keyword evidence="1" id="KW-0472">Membrane</keyword>
<gene>
    <name evidence="2" type="ORF">LEMA_uP090760.1</name>
</gene>
<protein>
    <submittedName>
        <fullName evidence="2">Predicted protein</fullName>
    </submittedName>
</protein>
<dbReference type="AlphaFoldDB" id="E5A1V0"/>
<reference evidence="3" key="1">
    <citation type="journal article" date="2011" name="Nat. Commun.">
        <title>Effector diversification within compartments of the Leptosphaeria maculans genome affected by Repeat-Induced Point mutations.</title>
        <authorList>
            <person name="Rouxel T."/>
            <person name="Grandaubert J."/>
            <person name="Hane J.K."/>
            <person name="Hoede C."/>
            <person name="van de Wouw A.P."/>
            <person name="Couloux A."/>
            <person name="Dominguez V."/>
            <person name="Anthouard V."/>
            <person name="Bally P."/>
            <person name="Bourras S."/>
            <person name="Cozijnsen A.J."/>
            <person name="Ciuffetti L.M."/>
            <person name="Degrave A."/>
            <person name="Dilmaghani A."/>
            <person name="Duret L."/>
            <person name="Fudal I."/>
            <person name="Goodwin S.B."/>
            <person name="Gout L."/>
            <person name="Glaser N."/>
            <person name="Linglin J."/>
            <person name="Kema G.H.J."/>
            <person name="Lapalu N."/>
            <person name="Lawrence C.B."/>
            <person name="May K."/>
            <person name="Meyer M."/>
            <person name="Ollivier B."/>
            <person name="Poulain J."/>
            <person name="Schoch C.L."/>
            <person name="Simon A."/>
            <person name="Spatafora J.W."/>
            <person name="Stachowiak A."/>
            <person name="Turgeon B.G."/>
            <person name="Tyler B.M."/>
            <person name="Vincent D."/>
            <person name="Weissenbach J."/>
            <person name="Amselem J."/>
            <person name="Quesneville H."/>
            <person name="Oliver R.P."/>
            <person name="Wincker P."/>
            <person name="Balesdent M.-H."/>
            <person name="Howlett B.J."/>
        </authorList>
    </citation>
    <scope>NUCLEOTIDE SEQUENCE [LARGE SCALE GENOMIC DNA]</scope>
    <source>
        <strain evidence="3">JN3 / isolate v23.1.3 / race Av1-4-5-6-7-8</strain>
    </source>
</reference>
<proteinExistence type="predicted"/>
<keyword evidence="3" id="KW-1185">Reference proteome</keyword>